<sequence length="958" mass="102425">GCIAHDGRIVPGDYLLSVNNESLRKVTNSQARAILRRTQLLSTDISVTYIPGEAAAAYRKSLQDAESPSVLTAPQKQPLHITPSSPYIRQESEKGPDIVPSEEPFEGPAETVCDVAVVAGVTVECADLEVSLQPAQDSAEPSSVVTVPSKRDSIDEQSALTSKPTTPSETKLLPDSAMTVTQGHAVTASSPSSVLLAKHWGPERLVEILREPNCSLGISIVGGKVDLYNAGPDSGSAISGIFIKNVLPQSPAGRTGELKTGDRILEVDGVDLRQASHERAVEVIRGACNPVCFLVQSLIQWSVDGDVESHTTEVASASSAGAAGGSGQPPTTPSPTRELLRAAPSHVPQARTPSPELIQEGLADRQKQDVQEKWQDSSALRPSEPQKKPQYSSSEDSDEEEEDIRDLEGRIHTKMGREIYRASAGNVKRSKEEIEADKEEEDEFGYTTNKVKKKYGSLGHSVLAVQLERGRQGLGLSLAGHKDRSRMAVFVCGLNPNGAASRSGGIQVGDEILEVNGVVLQGRCHLNASAIIKGLPGPMFKVIVLRRDAALEDLAVKPITQFPVTLDDETPEERYSSFKGLRTITIKKGAQGLGIMIIEGKHAEVGQGIFISDIQEGSAAEQAGLIVGDMILAVNKDTLLGSDYDSAASLLKKTEGVVTLVVCNPNKVKEEEKKAADAEVNSATPALEPSAAATGVSPAPKEPEKPKEPPLDPTKCEVIPGQETTVEINKDKMGLGLSIVGGSDTLLGVIIIHEVYPDGAAAKDGRLKPGDQILEVNSEDFRSITHSRALAALRQTPAKVKMVVFRDEASVKEEDIFNVMEVELTKKPGKGLGLSIVGRKYGNGVFISDVVHGGTAEADGRLMKGDQILAVNGQDLKSATQEEAAAVLKTAMGKVTMRLGRLKASSKRSSNTDRVTNMTNGDPDNIPSSDDQTFPRFSPKRASLMRQIAKWSLRRRHV</sequence>
<dbReference type="CDD" id="cd06672">
    <property type="entry name" value="PDZ8_MUPP1-PDZ7_PATJ-PDZ2_INAD-like"/>
    <property type="match status" value="1"/>
</dbReference>
<name>A0A2J7R5D9_9NEOP</name>
<protein>
    <recommendedName>
        <fullName evidence="2">PDZ domain-containing protein</fullName>
    </recommendedName>
</protein>
<feature type="domain" description="PDZ" evidence="2">
    <location>
        <begin position="464"/>
        <end position="547"/>
    </location>
</feature>
<dbReference type="InterPro" id="IPR036034">
    <property type="entry name" value="PDZ_sf"/>
</dbReference>
<feature type="compositionally biased region" description="Basic and acidic residues" evidence="1">
    <location>
        <begin position="701"/>
        <end position="710"/>
    </location>
</feature>
<evidence type="ECO:0000313" key="3">
    <source>
        <dbReference type="EMBL" id="PNF36048.1"/>
    </source>
</evidence>
<organism evidence="3 4">
    <name type="scientific">Cryptotermes secundus</name>
    <dbReference type="NCBI Taxonomy" id="105785"/>
    <lineage>
        <taxon>Eukaryota</taxon>
        <taxon>Metazoa</taxon>
        <taxon>Ecdysozoa</taxon>
        <taxon>Arthropoda</taxon>
        <taxon>Hexapoda</taxon>
        <taxon>Insecta</taxon>
        <taxon>Pterygota</taxon>
        <taxon>Neoptera</taxon>
        <taxon>Polyneoptera</taxon>
        <taxon>Dictyoptera</taxon>
        <taxon>Blattodea</taxon>
        <taxon>Blattoidea</taxon>
        <taxon>Termitoidae</taxon>
        <taxon>Kalotermitidae</taxon>
        <taxon>Cryptotermitinae</taxon>
        <taxon>Cryptotermes</taxon>
    </lineage>
</organism>
<feature type="compositionally biased region" description="Polar residues" evidence="1">
    <location>
        <begin position="156"/>
        <end position="169"/>
    </location>
</feature>
<feature type="domain" description="PDZ" evidence="2">
    <location>
        <begin position="583"/>
        <end position="666"/>
    </location>
</feature>
<dbReference type="PROSITE" id="PS50106">
    <property type="entry name" value="PDZ"/>
    <property type="match status" value="6"/>
</dbReference>
<feature type="compositionally biased region" description="Polar residues" evidence="1">
    <location>
        <begin position="133"/>
        <end position="146"/>
    </location>
</feature>
<evidence type="ECO:0000256" key="1">
    <source>
        <dbReference type="SAM" id="MobiDB-lite"/>
    </source>
</evidence>
<feature type="domain" description="PDZ" evidence="2">
    <location>
        <begin position="1"/>
        <end position="38"/>
    </location>
</feature>
<feature type="non-terminal residue" evidence="3">
    <location>
        <position position="1"/>
    </location>
</feature>
<dbReference type="Proteomes" id="UP000235965">
    <property type="component" value="Unassembled WGS sequence"/>
</dbReference>
<evidence type="ECO:0000259" key="2">
    <source>
        <dbReference type="PROSITE" id="PS50106"/>
    </source>
</evidence>
<reference evidence="3 4" key="1">
    <citation type="submission" date="2017-12" db="EMBL/GenBank/DDBJ databases">
        <title>Hemimetabolous genomes reveal molecular basis of termite eusociality.</title>
        <authorList>
            <person name="Harrison M.C."/>
            <person name="Jongepier E."/>
            <person name="Robertson H.M."/>
            <person name="Arning N."/>
            <person name="Bitard-Feildel T."/>
            <person name="Chao H."/>
            <person name="Childers C.P."/>
            <person name="Dinh H."/>
            <person name="Doddapaneni H."/>
            <person name="Dugan S."/>
            <person name="Gowin J."/>
            <person name="Greiner C."/>
            <person name="Han Y."/>
            <person name="Hu H."/>
            <person name="Hughes D.S.T."/>
            <person name="Huylmans A.-K."/>
            <person name="Kemena C."/>
            <person name="Kremer L.P.M."/>
            <person name="Lee S.L."/>
            <person name="Lopez-Ezquerra A."/>
            <person name="Mallet L."/>
            <person name="Monroy-Kuhn J.M."/>
            <person name="Moser A."/>
            <person name="Murali S.C."/>
            <person name="Muzny D.M."/>
            <person name="Otani S."/>
            <person name="Piulachs M.-D."/>
            <person name="Poelchau M."/>
            <person name="Qu J."/>
            <person name="Schaub F."/>
            <person name="Wada-Katsumata A."/>
            <person name="Worley K.C."/>
            <person name="Xie Q."/>
            <person name="Ylla G."/>
            <person name="Poulsen M."/>
            <person name="Gibbs R.A."/>
            <person name="Schal C."/>
            <person name="Richards S."/>
            <person name="Belles X."/>
            <person name="Korb J."/>
            <person name="Bornberg-Bauer E."/>
        </authorList>
    </citation>
    <scope>NUCLEOTIDE SEQUENCE [LARGE SCALE GENOMIC DNA]</scope>
    <source>
        <tissue evidence="3">Whole body</tissue>
    </source>
</reference>
<dbReference type="EMBL" id="NEVH01006994">
    <property type="protein sequence ID" value="PNF36048.1"/>
    <property type="molecule type" value="Genomic_DNA"/>
</dbReference>
<feature type="region of interest" description="Disordered" evidence="1">
    <location>
        <begin position="312"/>
        <end position="404"/>
    </location>
</feature>
<dbReference type="AlphaFoldDB" id="A0A2J7R5D9"/>
<feature type="region of interest" description="Disordered" evidence="1">
    <location>
        <begin position="671"/>
        <end position="717"/>
    </location>
</feature>
<feature type="region of interest" description="Disordered" evidence="1">
    <location>
        <begin position="133"/>
        <end position="172"/>
    </location>
</feature>
<dbReference type="InterPro" id="IPR001478">
    <property type="entry name" value="PDZ"/>
</dbReference>
<gene>
    <name evidence="3" type="ORF">B7P43_G12759</name>
</gene>
<accession>A0A2J7R5D9</accession>
<dbReference type="Pfam" id="PF00595">
    <property type="entry name" value="PDZ"/>
    <property type="match status" value="5"/>
</dbReference>
<keyword evidence="4" id="KW-1185">Reference proteome</keyword>
<dbReference type="CDD" id="cd06674">
    <property type="entry name" value="PDZ11_MUPP1-PDZ9_PATJ-like"/>
    <property type="match status" value="1"/>
</dbReference>
<evidence type="ECO:0000313" key="4">
    <source>
        <dbReference type="Proteomes" id="UP000235965"/>
    </source>
</evidence>
<dbReference type="FunFam" id="2.30.42.10:FF:000038">
    <property type="entry name" value="Multiple PDZ domain protein isoform X1"/>
    <property type="match status" value="1"/>
</dbReference>
<feature type="compositionally biased region" description="Polar residues" evidence="1">
    <location>
        <begin position="907"/>
        <end position="932"/>
    </location>
</feature>
<dbReference type="SMART" id="SM00228">
    <property type="entry name" value="PDZ"/>
    <property type="match status" value="5"/>
</dbReference>
<dbReference type="Gene3D" id="2.30.42.10">
    <property type="match status" value="6"/>
</dbReference>
<feature type="compositionally biased region" description="Basic and acidic residues" evidence="1">
    <location>
        <begin position="362"/>
        <end position="375"/>
    </location>
</feature>
<dbReference type="PANTHER" id="PTHR19964">
    <property type="entry name" value="MULTIPLE PDZ DOMAIN PROTEIN"/>
    <property type="match status" value="1"/>
</dbReference>
<dbReference type="PANTHER" id="PTHR19964:SF92">
    <property type="entry name" value="PATJ HOMOLOG"/>
    <property type="match status" value="1"/>
</dbReference>
<feature type="domain" description="PDZ" evidence="2">
    <location>
        <begin position="725"/>
        <end position="808"/>
    </location>
</feature>
<dbReference type="OrthoDB" id="6022242at2759"/>
<dbReference type="CDD" id="cd06671">
    <property type="entry name" value="PDZ7_MUPP1-PD6_PATJ-like"/>
    <property type="match status" value="1"/>
</dbReference>
<dbReference type="CDD" id="cd23064">
    <property type="entry name" value="PDZ3_INAD-like"/>
    <property type="match status" value="1"/>
</dbReference>
<dbReference type="CDD" id="cd06673">
    <property type="entry name" value="PDZ10_MUPP1-PDZ8_PATJ-like"/>
    <property type="match status" value="1"/>
</dbReference>
<feature type="compositionally biased region" description="Acidic residues" evidence="1">
    <location>
        <begin position="395"/>
        <end position="404"/>
    </location>
</feature>
<dbReference type="InterPro" id="IPR051342">
    <property type="entry name" value="PDZ_scaffold"/>
</dbReference>
<dbReference type="SUPFAM" id="SSF50156">
    <property type="entry name" value="PDZ domain-like"/>
    <property type="match status" value="6"/>
</dbReference>
<feature type="region of interest" description="Disordered" evidence="1">
    <location>
        <begin position="903"/>
        <end position="937"/>
    </location>
</feature>
<feature type="region of interest" description="Disordered" evidence="1">
    <location>
        <begin position="67"/>
        <end position="99"/>
    </location>
</feature>
<proteinExistence type="predicted"/>
<feature type="domain" description="PDZ" evidence="2">
    <location>
        <begin position="821"/>
        <end position="903"/>
    </location>
</feature>
<comment type="caution">
    <text evidence="3">The sequence shown here is derived from an EMBL/GenBank/DDBJ whole genome shotgun (WGS) entry which is preliminary data.</text>
</comment>
<feature type="domain" description="PDZ" evidence="2">
    <location>
        <begin position="205"/>
        <end position="299"/>
    </location>
</feature>